<sequence>MIKLYKRFLLQSFDYNSREDRKEFWPPFLIHILLSFIAFFIFIKQDNFAGDITDSIFIFILILIFTITPVYSAINRRVNDVGSDSKIKRIFDIFYLILSAIVMIIGIYYLNKSHVNEDNMFILFALTTYFGIKIIFLLWYCTLPSNFYKSNHELNNS</sequence>
<keyword evidence="3" id="KW-1185">Reference proteome</keyword>
<feature type="transmembrane region" description="Helical" evidence="1">
    <location>
        <begin position="55"/>
        <end position="73"/>
    </location>
</feature>
<dbReference type="Proteomes" id="UP000826802">
    <property type="component" value="Chromosome"/>
</dbReference>
<dbReference type="AlphaFoldDB" id="A0AAJ4P938"/>
<dbReference type="GO" id="GO:0016020">
    <property type="term" value="C:membrane"/>
    <property type="evidence" value="ECO:0007669"/>
    <property type="project" value="InterPro"/>
</dbReference>
<dbReference type="RefSeq" id="WP_133353874.1">
    <property type="nucleotide sequence ID" value="NZ_CP079981.1"/>
</dbReference>
<name>A0AAJ4P938_9STAP</name>
<organism evidence="2 3">
    <name type="scientific">Macrococcoides bohemicum</name>
    <dbReference type="NCBI Taxonomy" id="1903056"/>
    <lineage>
        <taxon>Bacteria</taxon>
        <taxon>Bacillati</taxon>
        <taxon>Bacillota</taxon>
        <taxon>Bacilli</taxon>
        <taxon>Bacillales</taxon>
        <taxon>Staphylococcaceae</taxon>
        <taxon>Macrococcoides</taxon>
    </lineage>
</organism>
<proteinExistence type="predicted"/>
<protein>
    <submittedName>
        <fullName evidence="2">DUF805 domain-containing protein</fullName>
    </submittedName>
</protein>
<feature type="transmembrane region" description="Helical" evidence="1">
    <location>
        <begin position="122"/>
        <end position="141"/>
    </location>
</feature>
<dbReference type="InterPro" id="IPR008523">
    <property type="entry name" value="DUF805"/>
</dbReference>
<gene>
    <name evidence="2" type="ORF">KYI11_03135</name>
</gene>
<accession>A0AAJ4P938</accession>
<feature type="transmembrane region" description="Helical" evidence="1">
    <location>
        <begin position="24"/>
        <end position="43"/>
    </location>
</feature>
<keyword evidence="1" id="KW-0472">Membrane</keyword>
<reference evidence="2 3" key="1">
    <citation type="submission" date="2021-07" db="EMBL/GenBank/DDBJ databases">
        <title>Prevalence and characterization of methicillin-resistant Macrococcus spp. in food producing animals and meat in Switzerland in 2019.</title>
        <authorList>
            <person name="Keller J.E."/>
            <person name="Schwendener S."/>
            <person name="Neuenschwander J."/>
            <person name="Overesch G."/>
            <person name="Perreten V."/>
        </authorList>
    </citation>
    <scope>NUCLEOTIDE SEQUENCE [LARGE SCALE GENOMIC DNA]</scope>
    <source>
        <strain evidence="2 3">19Msa0936</strain>
    </source>
</reference>
<evidence type="ECO:0000256" key="1">
    <source>
        <dbReference type="SAM" id="Phobius"/>
    </source>
</evidence>
<feature type="transmembrane region" description="Helical" evidence="1">
    <location>
        <begin position="93"/>
        <end position="110"/>
    </location>
</feature>
<keyword evidence="1" id="KW-1133">Transmembrane helix</keyword>
<dbReference type="EMBL" id="CP079981">
    <property type="protein sequence ID" value="QYA42938.1"/>
    <property type="molecule type" value="Genomic_DNA"/>
</dbReference>
<evidence type="ECO:0000313" key="3">
    <source>
        <dbReference type="Proteomes" id="UP000826802"/>
    </source>
</evidence>
<dbReference type="Pfam" id="PF05656">
    <property type="entry name" value="DUF805"/>
    <property type="match status" value="1"/>
</dbReference>
<keyword evidence="1" id="KW-0812">Transmembrane</keyword>
<evidence type="ECO:0000313" key="2">
    <source>
        <dbReference type="EMBL" id="QYA42938.1"/>
    </source>
</evidence>